<reference evidence="2" key="1">
    <citation type="submission" date="2016-05" db="EMBL/GenBank/DDBJ databases">
        <authorList>
            <person name="Holder M.E."/>
            <person name="Ajami N.J."/>
            <person name="Petrosino J.F."/>
        </authorList>
    </citation>
    <scope>NUCLEOTIDE SEQUENCE [LARGE SCALE GENOMIC DNA]</scope>
    <source>
        <strain evidence="2">ATCC 700696</strain>
    </source>
</reference>
<name>A0A223ARI7_9FIRM</name>
<dbReference type="AlphaFoldDB" id="A0A223ARI7"/>
<dbReference type="OrthoDB" id="1630406at2"/>
<keyword evidence="2" id="KW-1185">Reference proteome</keyword>
<dbReference type="Proteomes" id="UP000214689">
    <property type="component" value="Chromosome"/>
</dbReference>
<organism evidence="1 2">
    <name type="scientific">Mogibacterium pumilum</name>
    <dbReference type="NCBI Taxonomy" id="86332"/>
    <lineage>
        <taxon>Bacteria</taxon>
        <taxon>Bacillati</taxon>
        <taxon>Bacillota</taxon>
        <taxon>Clostridia</taxon>
        <taxon>Peptostreptococcales</taxon>
        <taxon>Anaerovoracaceae</taxon>
        <taxon>Mogibacterium</taxon>
    </lineage>
</organism>
<protein>
    <submittedName>
        <fullName evidence="1">Uncharacterized protein</fullName>
    </submittedName>
</protein>
<dbReference type="EMBL" id="CP016199">
    <property type="protein sequence ID" value="ASS37588.1"/>
    <property type="molecule type" value="Genomic_DNA"/>
</dbReference>
<evidence type="ECO:0000313" key="1">
    <source>
        <dbReference type="EMBL" id="ASS37588.1"/>
    </source>
</evidence>
<evidence type="ECO:0000313" key="2">
    <source>
        <dbReference type="Proteomes" id="UP000214689"/>
    </source>
</evidence>
<dbReference type="RefSeq" id="WP_094233811.1">
    <property type="nucleotide sequence ID" value="NZ_CP016199.1"/>
</dbReference>
<accession>A0A223ARI7</accession>
<sequence length="149" mass="17037">MQKQHSFETACKHLTETILIFKDEIASTCKELQDTDWIFDKGATKVCKADENGKKKRCKVGIKCQSKAALSNDTAIEIWCMFMARFNDSYLPNIERLTENEEMGRYVFSAKNSVGDEIECIIYTPGEWNIPLISITGYVGSRYRNSDID</sequence>
<gene>
    <name evidence="1" type="ORF">AXF17_03370</name>
</gene>
<proteinExistence type="predicted"/>